<keyword evidence="3" id="KW-1185">Reference proteome</keyword>
<dbReference type="RefSeq" id="WP_179279976.1">
    <property type="nucleotide sequence ID" value="NZ_FZOF01000016.1"/>
</dbReference>
<evidence type="ECO:0000313" key="3">
    <source>
        <dbReference type="Proteomes" id="UP000198280"/>
    </source>
</evidence>
<feature type="region of interest" description="Disordered" evidence="1">
    <location>
        <begin position="1"/>
        <end position="51"/>
    </location>
</feature>
<name>A0A239KKF6_9ACTN</name>
<sequence>MNADHTRRPTAGDTTRRCEPPPYRRRPEHGTSARRTPPPYRGRCALRSGLR</sequence>
<gene>
    <name evidence="2" type="ORF">SAMN05216252_1162</name>
</gene>
<evidence type="ECO:0000313" key="2">
    <source>
        <dbReference type="EMBL" id="SNT18480.1"/>
    </source>
</evidence>
<evidence type="ECO:0000256" key="1">
    <source>
        <dbReference type="SAM" id="MobiDB-lite"/>
    </source>
</evidence>
<protein>
    <submittedName>
        <fullName evidence="2">Uncharacterized protein</fullName>
    </submittedName>
</protein>
<dbReference type="Proteomes" id="UP000198280">
    <property type="component" value="Unassembled WGS sequence"/>
</dbReference>
<accession>A0A239KKF6</accession>
<dbReference type="AlphaFoldDB" id="A0A239KKF6"/>
<dbReference type="EMBL" id="FZOF01000016">
    <property type="protein sequence ID" value="SNT18480.1"/>
    <property type="molecule type" value="Genomic_DNA"/>
</dbReference>
<reference evidence="2 3" key="1">
    <citation type="submission" date="2017-06" db="EMBL/GenBank/DDBJ databases">
        <authorList>
            <person name="Kim H.J."/>
            <person name="Triplett B.A."/>
        </authorList>
    </citation>
    <scope>NUCLEOTIDE SEQUENCE [LARGE SCALE GENOMIC DNA]</scope>
    <source>
        <strain evidence="2 3">CGMCC 4.1858</strain>
    </source>
</reference>
<organism evidence="2 3">
    <name type="scientific">Actinacidiphila glaucinigra</name>
    <dbReference type="NCBI Taxonomy" id="235986"/>
    <lineage>
        <taxon>Bacteria</taxon>
        <taxon>Bacillati</taxon>
        <taxon>Actinomycetota</taxon>
        <taxon>Actinomycetes</taxon>
        <taxon>Kitasatosporales</taxon>
        <taxon>Streptomycetaceae</taxon>
        <taxon>Actinacidiphila</taxon>
    </lineage>
</organism>
<proteinExistence type="predicted"/>